<dbReference type="GeneID" id="78127370"/>
<dbReference type="InterPro" id="IPR046571">
    <property type="entry name" value="DUF6725"/>
</dbReference>
<dbReference type="AlphaFoldDB" id="A0A5N6S488"/>
<dbReference type="Pfam" id="PF20486">
    <property type="entry name" value="DUF6725"/>
    <property type="match status" value="1"/>
</dbReference>
<organism evidence="1 2">
    <name type="scientific">Bifidobacterium tibiigranuli</name>
    <dbReference type="NCBI Taxonomy" id="2172043"/>
    <lineage>
        <taxon>Bacteria</taxon>
        <taxon>Bacillati</taxon>
        <taxon>Actinomycetota</taxon>
        <taxon>Actinomycetes</taxon>
        <taxon>Bifidobacteriales</taxon>
        <taxon>Bifidobacteriaceae</taxon>
        <taxon>Bifidobacterium</taxon>
    </lineage>
</organism>
<sequence length="89" mass="9958">MPIPQHIPAGARIVVRVYDGVDGQDGRMKFRDYIGYVRSWDGQRLELTRDAAANGSRPEQEVSLEADTIVTVKPIPERRGQRGSRAVKP</sequence>
<accession>A0A5N6S488</accession>
<protein>
    <submittedName>
        <fullName evidence="1">Uncharacterized protein</fullName>
    </submittedName>
</protein>
<reference evidence="1 2" key="1">
    <citation type="submission" date="2018-04" db="EMBL/GenBank/DDBJ databases">
        <authorList>
            <person name="Eckel V.P."/>
            <person name="Vogel R.F."/>
        </authorList>
    </citation>
    <scope>NUCLEOTIDE SEQUENCE [LARGE SCALE GENOMIC DNA]</scope>
    <source>
        <strain evidence="2">TMW 2.1764</strain>
    </source>
</reference>
<evidence type="ECO:0000313" key="2">
    <source>
        <dbReference type="Proteomes" id="UP000325415"/>
    </source>
</evidence>
<dbReference type="Proteomes" id="UP000325415">
    <property type="component" value="Unassembled WGS sequence"/>
</dbReference>
<dbReference type="RefSeq" id="WP_152580932.1">
    <property type="nucleotide sequence ID" value="NZ_JAKVIV010000006.1"/>
</dbReference>
<keyword evidence="2" id="KW-1185">Reference proteome</keyword>
<gene>
    <name evidence="1" type="ORF">DDE84_06700</name>
</gene>
<proteinExistence type="predicted"/>
<dbReference type="OrthoDB" id="3234801at2"/>
<comment type="caution">
    <text evidence="1">The sequence shown here is derived from an EMBL/GenBank/DDBJ whole genome shotgun (WGS) entry which is preliminary data.</text>
</comment>
<evidence type="ECO:0000313" key="1">
    <source>
        <dbReference type="EMBL" id="KAE8128072.1"/>
    </source>
</evidence>
<dbReference type="EMBL" id="QDAG01000006">
    <property type="protein sequence ID" value="KAE8128072.1"/>
    <property type="molecule type" value="Genomic_DNA"/>
</dbReference>
<name>A0A5N6S488_9BIFI</name>